<name>A0A7W7R410_KITKI</name>
<proteinExistence type="predicted"/>
<accession>A0A7W7R410</accession>
<dbReference type="EMBL" id="JACHJV010000001">
    <property type="protein sequence ID" value="MBB4924476.1"/>
    <property type="molecule type" value="Genomic_DNA"/>
</dbReference>
<dbReference type="Pfam" id="PF19516">
    <property type="entry name" value="DUF6049"/>
    <property type="match status" value="1"/>
</dbReference>
<organism evidence="3 4">
    <name type="scientific">Kitasatospora kifunensis</name>
    <name type="common">Streptomyces kifunensis</name>
    <dbReference type="NCBI Taxonomy" id="58351"/>
    <lineage>
        <taxon>Bacteria</taxon>
        <taxon>Bacillati</taxon>
        <taxon>Actinomycetota</taxon>
        <taxon>Actinomycetes</taxon>
        <taxon>Kitasatosporales</taxon>
        <taxon>Streptomycetaceae</taxon>
        <taxon>Kitasatospora</taxon>
    </lineage>
</organism>
<dbReference type="InterPro" id="IPR013783">
    <property type="entry name" value="Ig-like_fold"/>
</dbReference>
<sequence length="806" mass="84235">MGEPARHTEGPRRSGRVSRRLTRALRSTALIAGALALLGTTGIGPAVAAPAQPGLATVSPDFPVAVTISTIQPPAPTAGDSLQISGTITNSGPTPLKAAQVGLSLGRNTPDLGTRSAIASMLARTDPSSSDGKPLTTPVSAVGDLAPGASATFQLPAVAMSELKLDPTGGVYELAVEVEAGTNDEPTPHQVGIARSLLPYFTGPNDIQKTQVATLWPLTHSSELLTQTMDTDQSSVLRDDSLATDLAPNGRLGQLLTLGEQLPSLTWVIDPALLDAVAAMTKPYRVLLPGHSGQPARSDNTKPGTGTAVATHWLDELRRAVTQKGDEVVALPYGDPDLASIAHNGGGLDALNTVLSKAQVAGQVTTEGRLMVDPRADVAWPYQGALDPQTAQVAQQLGDSRVVVSSASVSDPQLSYTANAARPLPGGQTALVADSTLAGLFANDLATPEARTAAEQRFLAETLAVTRERPHVQRTLLVMPPRNLTAQSAQTLQDALLKSSQWTNLVTLDTVSSTPADPATADTTVLPADAYPADLRASELSASDLRQVADVQTNMDLLLQILTSPGRVSSPFSAAMMSSVATAWRTDRKAGDDFRSNVSENLKQLLDAVSIPQKSNKITLAGNSGVLQVSVRNDLTQSVVNLELRLTSSQPYRLTVSKKQDISLNAAQSISAKFLAQAQSNGVVQMTAQLWTVGPHPQKYGDEVKFAVEVSQVPSGVWWVVGAGVLLVLMAGLRIFLQRRKRNGEPDEDPDAPLVDPDAPRGTDGALDPEAGADAEDAPDPGPGAYGTNPPETDGRTTPEGAAAHP</sequence>
<protein>
    <submittedName>
        <fullName evidence="3">Uncharacterized protein</fullName>
    </submittedName>
</protein>
<dbReference type="InterPro" id="IPR046112">
    <property type="entry name" value="DUF6049"/>
</dbReference>
<keyword evidence="4" id="KW-1185">Reference proteome</keyword>
<evidence type="ECO:0000256" key="2">
    <source>
        <dbReference type="SAM" id="Phobius"/>
    </source>
</evidence>
<comment type="caution">
    <text evidence="3">The sequence shown here is derived from an EMBL/GenBank/DDBJ whole genome shotgun (WGS) entry which is preliminary data.</text>
</comment>
<evidence type="ECO:0000313" key="3">
    <source>
        <dbReference type="EMBL" id="MBB4924476.1"/>
    </source>
</evidence>
<evidence type="ECO:0000256" key="1">
    <source>
        <dbReference type="SAM" id="MobiDB-lite"/>
    </source>
</evidence>
<dbReference type="Proteomes" id="UP000540506">
    <property type="component" value="Unassembled WGS sequence"/>
</dbReference>
<feature type="region of interest" description="Disordered" evidence="1">
    <location>
        <begin position="743"/>
        <end position="806"/>
    </location>
</feature>
<keyword evidence="2" id="KW-0812">Transmembrane</keyword>
<dbReference type="RefSeq" id="WP_184936417.1">
    <property type="nucleotide sequence ID" value="NZ_JACHJV010000001.1"/>
</dbReference>
<evidence type="ECO:0000313" key="4">
    <source>
        <dbReference type="Proteomes" id="UP000540506"/>
    </source>
</evidence>
<keyword evidence="2" id="KW-1133">Transmembrane helix</keyword>
<gene>
    <name evidence="3" type="ORF">FHR34_003469</name>
</gene>
<reference evidence="3 4" key="1">
    <citation type="submission" date="2020-08" db="EMBL/GenBank/DDBJ databases">
        <title>Sequencing the genomes of 1000 actinobacteria strains.</title>
        <authorList>
            <person name="Klenk H.-P."/>
        </authorList>
    </citation>
    <scope>NUCLEOTIDE SEQUENCE [LARGE SCALE GENOMIC DNA]</scope>
    <source>
        <strain evidence="3 4">DSM 41654</strain>
    </source>
</reference>
<keyword evidence="2" id="KW-0472">Membrane</keyword>
<feature type="transmembrane region" description="Helical" evidence="2">
    <location>
        <begin position="716"/>
        <end position="737"/>
    </location>
</feature>
<dbReference type="GO" id="GO:0005975">
    <property type="term" value="P:carbohydrate metabolic process"/>
    <property type="evidence" value="ECO:0007669"/>
    <property type="project" value="UniProtKB-ARBA"/>
</dbReference>
<dbReference type="Gene3D" id="2.60.40.10">
    <property type="entry name" value="Immunoglobulins"/>
    <property type="match status" value="1"/>
</dbReference>
<dbReference type="AlphaFoldDB" id="A0A7W7R410"/>